<keyword evidence="4" id="KW-1185">Reference proteome</keyword>
<gene>
    <name evidence="3" type="ORF">MCOS_LOCUS851</name>
</gene>
<dbReference type="AlphaFoldDB" id="A0A158QSH4"/>
<feature type="region of interest" description="Disordered" evidence="1">
    <location>
        <begin position="113"/>
        <end position="142"/>
    </location>
</feature>
<evidence type="ECO:0000256" key="2">
    <source>
        <dbReference type="SAM" id="Phobius"/>
    </source>
</evidence>
<accession>A0A158QSH4</accession>
<evidence type="ECO:0000313" key="4">
    <source>
        <dbReference type="Proteomes" id="UP000267029"/>
    </source>
</evidence>
<dbReference type="EMBL" id="UXSR01000086">
    <property type="protein sequence ID" value="VDD74848.1"/>
    <property type="molecule type" value="Genomic_DNA"/>
</dbReference>
<organism evidence="3 4">
    <name type="scientific">Mesocestoides corti</name>
    <name type="common">Flatworm</name>
    <dbReference type="NCBI Taxonomy" id="53468"/>
    <lineage>
        <taxon>Eukaryota</taxon>
        <taxon>Metazoa</taxon>
        <taxon>Spiralia</taxon>
        <taxon>Lophotrochozoa</taxon>
        <taxon>Platyhelminthes</taxon>
        <taxon>Cestoda</taxon>
        <taxon>Eucestoda</taxon>
        <taxon>Cyclophyllidea</taxon>
        <taxon>Mesocestoididae</taxon>
        <taxon>Mesocestoides</taxon>
    </lineage>
</organism>
<keyword evidence="2" id="KW-0472">Membrane</keyword>
<name>A0A158QSH4_MESCO</name>
<protein>
    <submittedName>
        <fullName evidence="3">Uncharacterized protein</fullName>
    </submittedName>
</protein>
<dbReference type="OrthoDB" id="6244034at2759"/>
<dbReference type="Proteomes" id="UP000267029">
    <property type="component" value="Unassembled WGS sequence"/>
</dbReference>
<keyword evidence="2" id="KW-1133">Transmembrane helix</keyword>
<sequence length="353" mass="38903">MSQFSDLPESSADWVELTSHLLGNGRGSPRTRHPGVEVHSADLTMLCSALEEHIKTSTASTVPVSFLPSEPFKDSNPALPPELCFSQFGEWPSRPDVSGPCSLLLSTGPNSVGQCSADATPPNSLDESCLGKPEDDEETSKRPWRLRHSSIFQWRFVGWFLRNFPTVFRHFASFLLGAAAYDVAASEEAGKTPICPTGVTKPNYEEQGHSRTGFIDQSRARATSQTPSIRVIHTGHAAQYIQLLIRVLLWLAAYLPRMPLELRETQDWLRPAWSNMSAPYSIATAETTTIKSVRTGKTGALYIIVLFILFSRWSVARRYNGDGKVVSGLALSPRRVIQCPHATTQPEIAPPVT</sequence>
<evidence type="ECO:0000256" key="1">
    <source>
        <dbReference type="SAM" id="MobiDB-lite"/>
    </source>
</evidence>
<proteinExistence type="predicted"/>
<evidence type="ECO:0000313" key="3">
    <source>
        <dbReference type="EMBL" id="VDD74848.1"/>
    </source>
</evidence>
<keyword evidence="2" id="KW-0812">Transmembrane</keyword>
<feature type="transmembrane region" description="Helical" evidence="2">
    <location>
        <begin position="299"/>
        <end position="315"/>
    </location>
</feature>
<reference evidence="3 4" key="1">
    <citation type="submission" date="2018-10" db="EMBL/GenBank/DDBJ databases">
        <authorList>
            <consortium name="Pathogen Informatics"/>
        </authorList>
    </citation>
    <scope>NUCLEOTIDE SEQUENCE [LARGE SCALE GENOMIC DNA]</scope>
</reference>